<feature type="transmembrane region" description="Helical" evidence="7">
    <location>
        <begin position="53"/>
        <end position="76"/>
    </location>
</feature>
<comment type="caution">
    <text evidence="7">Lacks conserved residue(s) required for the propagation of feature annotation.</text>
</comment>
<comment type="function">
    <text evidence="1 7">Probably involved in membrane trafficking.</text>
</comment>
<gene>
    <name evidence="9" type="primary">LOC101510181</name>
</gene>
<dbReference type="GO" id="GO:0005886">
    <property type="term" value="C:plasma membrane"/>
    <property type="evidence" value="ECO:0007669"/>
    <property type="project" value="UniProtKB-SubCell"/>
</dbReference>
<feature type="transmembrane region" description="Helical" evidence="7">
    <location>
        <begin position="12"/>
        <end position="33"/>
    </location>
</feature>
<dbReference type="GO" id="GO:0015031">
    <property type="term" value="P:protein transport"/>
    <property type="evidence" value="ECO:0007669"/>
    <property type="project" value="InterPro"/>
</dbReference>
<evidence type="ECO:0000256" key="2">
    <source>
        <dbReference type="ARBA" id="ARBA00010482"/>
    </source>
</evidence>
<evidence type="ECO:0000256" key="5">
    <source>
        <dbReference type="ARBA" id="ARBA00023136"/>
    </source>
</evidence>
<accession>A0A1S3DX27</accession>
<evidence type="ECO:0000256" key="7">
    <source>
        <dbReference type="RuleBase" id="RU363122"/>
    </source>
</evidence>
<dbReference type="GO" id="GO:0032588">
    <property type="term" value="C:trans-Golgi network membrane"/>
    <property type="evidence" value="ECO:0007669"/>
    <property type="project" value="TreeGrafter"/>
</dbReference>
<evidence type="ECO:0000256" key="4">
    <source>
        <dbReference type="ARBA" id="ARBA00022989"/>
    </source>
</evidence>
<keyword evidence="3 7" id="KW-0812">Transmembrane</keyword>
<dbReference type="Pfam" id="PF04144">
    <property type="entry name" value="SCAMP"/>
    <property type="match status" value="1"/>
</dbReference>
<evidence type="ECO:0000256" key="3">
    <source>
        <dbReference type="ARBA" id="ARBA00022692"/>
    </source>
</evidence>
<dbReference type="Proteomes" id="UP000087171">
    <property type="component" value="Chromosome Ca1"/>
</dbReference>
<organism evidence="8 9">
    <name type="scientific">Cicer arietinum</name>
    <name type="common">Chickpea</name>
    <name type="synonym">Garbanzo</name>
    <dbReference type="NCBI Taxonomy" id="3827"/>
    <lineage>
        <taxon>Eukaryota</taxon>
        <taxon>Viridiplantae</taxon>
        <taxon>Streptophyta</taxon>
        <taxon>Embryophyta</taxon>
        <taxon>Tracheophyta</taxon>
        <taxon>Spermatophyta</taxon>
        <taxon>Magnoliopsida</taxon>
        <taxon>eudicotyledons</taxon>
        <taxon>Gunneridae</taxon>
        <taxon>Pentapetalae</taxon>
        <taxon>rosids</taxon>
        <taxon>fabids</taxon>
        <taxon>Fabales</taxon>
        <taxon>Fabaceae</taxon>
        <taxon>Papilionoideae</taxon>
        <taxon>50 kb inversion clade</taxon>
        <taxon>NPAAA clade</taxon>
        <taxon>Hologalegina</taxon>
        <taxon>IRL clade</taxon>
        <taxon>Cicereae</taxon>
        <taxon>Cicer</taxon>
    </lineage>
</organism>
<reference evidence="8" key="1">
    <citation type="journal article" date="2013" name="Nat. Biotechnol.">
        <title>Draft genome sequence of chickpea (Cicer arietinum) provides a resource for trait improvement.</title>
        <authorList>
            <person name="Varshney R.K."/>
            <person name="Song C."/>
            <person name="Saxena R.K."/>
            <person name="Azam S."/>
            <person name="Yu S."/>
            <person name="Sharpe A.G."/>
            <person name="Cannon S."/>
            <person name="Baek J."/>
            <person name="Rosen B.D."/>
            <person name="Tar'an B."/>
            <person name="Millan T."/>
            <person name="Zhang X."/>
            <person name="Ramsay L.D."/>
            <person name="Iwata A."/>
            <person name="Wang Y."/>
            <person name="Nelson W."/>
            <person name="Farmer A.D."/>
            <person name="Gaur P.M."/>
            <person name="Soderlund C."/>
            <person name="Penmetsa R.V."/>
            <person name="Xu C."/>
            <person name="Bharti A.K."/>
            <person name="He W."/>
            <person name="Winter P."/>
            <person name="Zhao S."/>
            <person name="Hane J.K."/>
            <person name="Carrasquilla-Garcia N."/>
            <person name="Condie J.A."/>
            <person name="Upadhyaya H.D."/>
            <person name="Luo M.C."/>
            <person name="Thudi M."/>
            <person name="Gowda C.L."/>
            <person name="Singh N.P."/>
            <person name="Lichtenzveig J."/>
            <person name="Gali K.K."/>
            <person name="Rubio J."/>
            <person name="Nadarajan N."/>
            <person name="Dolezel J."/>
            <person name="Bansal K.C."/>
            <person name="Xu X."/>
            <person name="Edwards D."/>
            <person name="Zhang G."/>
            <person name="Kahl G."/>
            <person name="Gil J."/>
            <person name="Singh K.B."/>
            <person name="Datta S.K."/>
            <person name="Jackson S.A."/>
            <person name="Wang J."/>
            <person name="Cook D.R."/>
        </authorList>
    </citation>
    <scope>NUCLEOTIDE SEQUENCE [LARGE SCALE GENOMIC DNA]</scope>
    <source>
        <strain evidence="8">cv. CDC Frontier</strain>
    </source>
</reference>
<dbReference type="PANTHER" id="PTHR10687:SF58">
    <property type="entry name" value="SECRETORY CARRIER-ASSOCIATED MEMBRANE PROTEIN"/>
    <property type="match status" value="1"/>
</dbReference>
<evidence type="ECO:0000313" key="8">
    <source>
        <dbReference type="Proteomes" id="UP000087171"/>
    </source>
</evidence>
<dbReference type="InterPro" id="IPR007273">
    <property type="entry name" value="SCAMP"/>
</dbReference>
<keyword evidence="5 7" id="KW-0472">Membrane</keyword>
<dbReference type="AlphaFoldDB" id="A0A1S3DX27"/>
<evidence type="ECO:0000313" key="9">
    <source>
        <dbReference type="RefSeq" id="XP_012568032.1"/>
    </source>
</evidence>
<dbReference type="OrthoDB" id="242866at2759"/>
<keyword evidence="8" id="KW-1185">Reference proteome</keyword>
<keyword evidence="4 7" id="KW-1133">Transmembrane helix</keyword>
<reference evidence="9" key="2">
    <citation type="submission" date="2025-08" db="UniProtKB">
        <authorList>
            <consortium name="RefSeq"/>
        </authorList>
    </citation>
    <scope>IDENTIFICATION</scope>
    <source>
        <tissue evidence="9">Etiolated seedlings</tissue>
    </source>
</reference>
<dbReference type="PANTHER" id="PTHR10687">
    <property type="entry name" value="SECRETORY CARRIER-ASSOCIATED MEMBRANE PROTEIN SCAMP"/>
    <property type="match status" value="1"/>
</dbReference>
<dbReference type="GO" id="GO:0055038">
    <property type="term" value="C:recycling endosome membrane"/>
    <property type="evidence" value="ECO:0007669"/>
    <property type="project" value="TreeGrafter"/>
</dbReference>
<evidence type="ECO:0000256" key="6">
    <source>
        <dbReference type="ARBA" id="ARBA00023329"/>
    </source>
</evidence>
<keyword evidence="7" id="KW-0813">Transport</keyword>
<comment type="similarity">
    <text evidence="2 7">Belongs to the SCAMP family.</text>
</comment>
<proteinExistence type="inferred from homology"/>
<dbReference type="STRING" id="3827.A0A1S3DX27"/>
<name>A0A1S3DX27_CICAR</name>
<dbReference type="RefSeq" id="XP_012568032.1">
    <property type="nucleotide sequence ID" value="XM_012712578.2"/>
</dbReference>
<evidence type="ECO:0000256" key="1">
    <source>
        <dbReference type="ARBA" id="ARBA00004003"/>
    </source>
</evidence>
<protein>
    <recommendedName>
        <fullName evidence="7">Secretory carrier-associated membrane protein</fullName>
        <shortName evidence="7">Secretory carrier membrane protein</shortName>
    </recommendedName>
</protein>
<dbReference type="GO" id="GO:0030658">
    <property type="term" value="C:transport vesicle membrane"/>
    <property type="evidence" value="ECO:0007669"/>
    <property type="project" value="UniProtKB-SubCell"/>
</dbReference>
<comment type="subcellular location">
    <subcellularLocation>
        <location evidence="7">Cell membrane</location>
        <topology evidence="7">Multi-pass membrane protein</topology>
    </subcellularLocation>
    <subcellularLocation>
        <location evidence="7">Cytoplasmic vesicle</location>
        <location evidence="7">Secretory vesicle membrane</location>
        <topology evidence="7">Multi-pass membrane protein</topology>
    </subcellularLocation>
</comment>
<sequence length="106" mass="11632">MYSANFNQPHFFFCLQLHLGFCILAAVASPIVFKGKSLTGILSAIDVIGDHTLIGIFYFVGFGLFCLETLISVWVIQQVYMYFRGGGKTAEMKREAALGAMGAALR</sequence>
<keyword evidence="6 7" id="KW-0968">Cytoplasmic vesicle</keyword>
<keyword evidence="7" id="KW-1003">Cell membrane</keyword>